<dbReference type="SUPFAM" id="SSF52540">
    <property type="entry name" value="P-loop containing nucleoside triphosphate hydrolases"/>
    <property type="match status" value="1"/>
</dbReference>
<dbReference type="PANTHER" id="PTHR32309">
    <property type="entry name" value="TYROSINE-PROTEIN KINASE"/>
    <property type="match status" value="1"/>
</dbReference>
<feature type="compositionally biased region" description="Polar residues" evidence="3">
    <location>
        <begin position="40"/>
        <end position="52"/>
    </location>
</feature>
<keyword evidence="2" id="KW-0067">ATP-binding</keyword>
<evidence type="ECO:0000256" key="3">
    <source>
        <dbReference type="SAM" id="MobiDB-lite"/>
    </source>
</evidence>
<feature type="compositionally biased region" description="Basic and acidic residues" evidence="3">
    <location>
        <begin position="7"/>
        <end position="24"/>
    </location>
</feature>
<evidence type="ECO:0000313" key="5">
    <source>
        <dbReference type="Proteomes" id="UP001239782"/>
    </source>
</evidence>
<evidence type="ECO:0000256" key="2">
    <source>
        <dbReference type="ARBA" id="ARBA00022840"/>
    </source>
</evidence>
<evidence type="ECO:0000313" key="4">
    <source>
        <dbReference type="EMBL" id="WMS86207.1"/>
    </source>
</evidence>
<dbReference type="RefSeq" id="WP_309201359.1">
    <property type="nucleotide sequence ID" value="NZ_CP133548.1"/>
</dbReference>
<gene>
    <name evidence="4" type="ORF">Q9312_13355</name>
</gene>
<proteinExistence type="predicted"/>
<keyword evidence="1" id="KW-0547">Nucleotide-binding</keyword>
<dbReference type="InterPro" id="IPR027417">
    <property type="entry name" value="P-loop_NTPase"/>
</dbReference>
<dbReference type="Proteomes" id="UP001239782">
    <property type="component" value="Chromosome"/>
</dbReference>
<protein>
    <recommendedName>
        <fullName evidence="6">Mrp family chromosome partitioning ATPase</fullName>
    </recommendedName>
</protein>
<name>A0AA51RRH2_9GAMM</name>
<dbReference type="PANTHER" id="PTHR32309:SF13">
    <property type="entry name" value="FERRIC ENTEROBACTIN TRANSPORT PROTEIN FEPE"/>
    <property type="match status" value="1"/>
</dbReference>
<dbReference type="GO" id="GO:0004713">
    <property type="term" value="F:protein tyrosine kinase activity"/>
    <property type="evidence" value="ECO:0007669"/>
    <property type="project" value="TreeGrafter"/>
</dbReference>
<dbReference type="AlphaFoldDB" id="A0AA51RRH2"/>
<feature type="region of interest" description="Disordered" evidence="3">
    <location>
        <begin position="1"/>
        <end position="56"/>
    </location>
</feature>
<sequence>MSTVEKAFLKSLEEDDKNKSEKTSVESNGEIIAESDHSVTESSRSNVMTQPAASRKSIANMEKRATYSINELEEKRLIHLDMKDKRLLNHYRNLRTKLLAKGNSENFVTMVTSVVPDSSSALVSANLAATFSLDESKTSMLVEADIVERPLNKLFEMEGQNGLIDYLESENDGVNSCMHKTGVKRLGFVPSGKVRECSAEYFTSERMETFIKELVERYPDRFPIINAPSILSSADTRILLDLCDQVILVVPYGGCSEEELIQASVTIGEEKLSGLVLNNF</sequence>
<dbReference type="EMBL" id="CP133548">
    <property type="protein sequence ID" value="WMS86207.1"/>
    <property type="molecule type" value="Genomic_DNA"/>
</dbReference>
<dbReference type="InterPro" id="IPR005702">
    <property type="entry name" value="Wzc-like_C"/>
</dbReference>
<keyword evidence="5" id="KW-1185">Reference proteome</keyword>
<dbReference type="CDD" id="cd05387">
    <property type="entry name" value="BY-kinase"/>
    <property type="match status" value="1"/>
</dbReference>
<dbReference type="GO" id="GO:0005886">
    <property type="term" value="C:plasma membrane"/>
    <property type="evidence" value="ECO:0007669"/>
    <property type="project" value="TreeGrafter"/>
</dbReference>
<dbReference type="Gene3D" id="3.40.50.300">
    <property type="entry name" value="P-loop containing nucleotide triphosphate hydrolases"/>
    <property type="match status" value="1"/>
</dbReference>
<dbReference type="KEGG" id="plei:Q9312_13355"/>
<evidence type="ECO:0008006" key="6">
    <source>
        <dbReference type="Google" id="ProtNLM"/>
    </source>
</evidence>
<reference evidence="4 5" key="1">
    <citation type="submission" date="2023-08" db="EMBL/GenBank/DDBJ databases">
        <title>Pleionea litopenaei sp. nov., isolated from stomach of juvenile Litopenaeus vannamei.</title>
        <authorList>
            <person name="Rho A.M."/>
            <person name="Hwang C.Y."/>
        </authorList>
    </citation>
    <scope>NUCLEOTIDE SEQUENCE [LARGE SCALE GENOMIC DNA]</scope>
    <source>
        <strain evidence="4 5">HL-JVS1</strain>
    </source>
</reference>
<accession>A0AA51RRH2</accession>
<evidence type="ECO:0000256" key="1">
    <source>
        <dbReference type="ARBA" id="ARBA00022741"/>
    </source>
</evidence>
<organism evidence="4 5">
    <name type="scientific">Pleionea litopenaei</name>
    <dbReference type="NCBI Taxonomy" id="3070815"/>
    <lineage>
        <taxon>Bacteria</taxon>
        <taxon>Pseudomonadati</taxon>
        <taxon>Pseudomonadota</taxon>
        <taxon>Gammaproteobacteria</taxon>
        <taxon>Oceanospirillales</taxon>
        <taxon>Pleioneaceae</taxon>
        <taxon>Pleionea</taxon>
    </lineage>
</organism>
<dbReference type="InterPro" id="IPR050445">
    <property type="entry name" value="Bact_polysacc_biosynth/exp"/>
</dbReference>